<dbReference type="Proteomes" id="UP000186385">
    <property type="component" value="Unassembled WGS sequence"/>
</dbReference>
<evidence type="ECO:0000259" key="3">
    <source>
        <dbReference type="PROSITE" id="PS51186"/>
    </source>
</evidence>
<dbReference type="Proteomes" id="UP000215545">
    <property type="component" value="Unassembled WGS sequence"/>
</dbReference>
<gene>
    <name evidence="4" type="ORF">B1B05_09485</name>
    <name evidence="5" type="ORF">SAMN05443094_10449</name>
</gene>
<evidence type="ECO:0000313" key="7">
    <source>
        <dbReference type="Proteomes" id="UP000215545"/>
    </source>
</evidence>
<dbReference type="SUPFAM" id="SSF55729">
    <property type="entry name" value="Acyl-CoA N-acyltransferases (Nat)"/>
    <property type="match status" value="1"/>
</dbReference>
<evidence type="ECO:0000256" key="1">
    <source>
        <dbReference type="ARBA" id="ARBA00022679"/>
    </source>
</evidence>
<dbReference type="PANTHER" id="PTHR43877:SF2">
    <property type="entry name" value="AMINOALKYLPHOSPHONATE N-ACETYLTRANSFERASE-RELATED"/>
    <property type="match status" value="1"/>
</dbReference>
<dbReference type="EMBL" id="MWSK01000004">
    <property type="protein sequence ID" value="OXS77828.1"/>
    <property type="molecule type" value="Genomic_DNA"/>
</dbReference>
<name>A0A1N6W2U5_9BACI</name>
<dbReference type="Pfam" id="PF00583">
    <property type="entry name" value="Acetyltransf_1"/>
    <property type="match status" value="1"/>
</dbReference>
<keyword evidence="2" id="KW-0012">Acyltransferase</keyword>
<dbReference type="CDD" id="cd04301">
    <property type="entry name" value="NAT_SF"/>
    <property type="match status" value="1"/>
</dbReference>
<evidence type="ECO:0000313" key="6">
    <source>
        <dbReference type="Proteomes" id="UP000186385"/>
    </source>
</evidence>
<reference evidence="4" key="3">
    <citation type="submission" date="2017-03" db="EMBL/GenBank/DDBJ databases">
        <authorList>
            <person name="Dastager S.G."/>
            <person name="Neurgaonkar P.S."/>
            <person name="Dharne M.S."/>
        </authorList>
    </citation>
    <scope>NUCLEOTIDE SEQUENCE</scope>
    <source>
        <strain evidence="4">DSM 25145</strain>
    </source>
</reference>
<keyword evidence="7" id="KW-1185">Reference proteome</keyword>
<dbReference type="PROSITE" id="PS51186">
    <property type="entry name" value="GNAT"/>
    <property type="match status" value="1"/>
</dbReference>
<evidence type="ECO:0000256" key="2">
    <source>
        <dbReference type="ARBA" id="ARBA00023315"/>
    </source>
</evidence>
<evidence type="ECO:0000313" key="4">
    <source>
        <dbReference type="EMBL" id="OXS77828.1"/>
    </source>
</evidence>
<organism evidence="5 6">
    <name type="scientific">Domibacillus enclensis</name>
    <dbReference type="NCBI Taxonomy" id="1017273"/>
    <lineage>
        <taxon>Bacteria</taxon>
        <taxon>Bacillati</taxon>
        <taxon>Bacillota</taxon>
        <taxon>Bacilli</taxon>
        <taxon>Bacillales</taxon>
        <taxon>Bacillaceae</taxon>
        <taxon>Domibacillus</taxon>
    </lineage>
</organism>
<dbReference type="Gene3D" id="3.40.630.30">
    <property type="match status" value="1"/>
</dbReference>
<dbReference type="InterPro" id="IPR016181">
    <property type="entry name" value="Acyl_CoA_acyltransferase"/>
</dbReference>
<dbReference type="InterPro" id="IPR000182">
    <property type="entry name" value="GNAT_dom"/>
</dbReference>
<reference evidence="7" key="2">
    <citation type="submission" date="2017-03" db="EMBL/GenBank/DDBJ databases">
        <title>Bacillus sp. V-88(T) DSM27956, whole genome shotgun sequencing project.</title>
        <authorList>
            <person name="Dastager S.G."/>
            <person name="Neurgaonkar P.S."/>
            <person name="Dharne M.S."/>
        </authorList>
    </citation>
    <scope>NUCLEOTIDE SEQUENCE [LARGE SCALE GENOMIC DNA]</scope>
    <source>
        <strain evidence="7">DSM 25145</strain>
    </source>
</reference>
<evidence type="ECO:0000313" key="5">
    <source>
        <dbReference type="EMBL" id="SIQ84236.1"/>
    </source>
</evidence>
<dbReference type="STRING" id="1017273.SAMN05443094_10449"/>
<sequence>MNTQQRPAIQVKRAEEMNSKAVAAFLMEQRSALFPMLSANEQPADILQFASFYTESAGGAFFAACSEEGKIMGTIGLCPYDGRLKQIAGLYDESDTAEVVRCYIDPAYRRLGIGTILFQAVKKEAERLGYRTLYLHTHPFLPGGIPFWQHLGFQERLAEDDPVWQTLHMDRLVRKESDRGTE</sequence>
<proteinExistence type="predicted"/>
<reference evidence="5 6" key="1">
    <citation type="submission" date="2017-01" db="EMBL/GenBank/DDBJ databases">
        <authorList>
            <person name="Mah S.A."/>
            <person name="Swanson W.J."/>
            <person name="Moy G.W."/>
            <person name="Vacquier V.D."/>
        </authorList>
    </citation>
    <scope>NUCLEOTIDE SEQUENCE [LARGE SCALE GENOMIC DNA]</scope>
    <source>
        <strain evidence="5 6">NIO-1016</strain>
    </source>
</reference>
<feature type="domain" description="N-acetyltransferase" evidence="3">
    <location>
        <begin position="20"/>
        <end position="174"/>
    </location>
</feature>
<accession>A0A1N6W2U5</accession>
<dbReference type="PANTHER" id="PTHR43877">
    <property type="entry name" value="AMINOALKYLPHOSPHONATE N-ACETYLTRANSFERASE-RELATED-RELATED"/>
    <property type="match status" value="1"/>
</dbReference>
<keyword evidence="1 5" id="KW-0808">Transferase</keyword>
<protein>
    <submittedName>
        <fullName evidence="5">Acetyltransferase (GNAT) family protein</fullName>
    </submittedName>
    <submittedName>
        <fullName evidence="4">GNAT family N-acetyltransferase</fullName>
    </submittedName>
</protein>
<dbReference type="EMBL" id="FTLX01000004">
    <property type="protein sequence ID" value="SIQ84236.1"/>
    <property type="molecule type" value="Genomic_DNA"/>
</dbReference>
<dbReference type="GO" id="GO:0016747">
    <property type="term" value="F:acyltransferase activity, transferring groups other than amino-acyl groups"/>
    <property type="evidence" value="ECO:0007669"/>
    <property type="project" value="InterPro"/>
</dbReference>
<dbReference type="InterPro" id="IPR050832">
    <property type="entry name" value="Bact_Acetyltransf"/>
</dbReference>
<dbReference type="AlphaFoldDB" id="A0A1N6W2U5"/>
<dbReference type="OrthoDB" id="9789603at2"/>
<dbReference type="RefSeq" id="WP_045849117.1">
    <property type="nucleotide sequence ID" value="NZ_FTLX01000004.1"/>
</dbReference>